<comment type="subunit">
    <text evidence="7">Associated with the spliceosome.</text>
</comment>
<dbReference type="GO" id="GO:0000398">
    <property type="term" value="P:mRNA splicing, via spliceosome"/>
    <property type="evidence" value="ECO:0007669"/>
    <property type="project" value="UniProtKB-UniRule"/>
</dbReference>
<evidence type="ECO:0000313" key="8">
    <source>
        <dbReference type="EMBL" id="GMM52274.1"/>
    </source>
</evidence>
<dbReference type="EMBL" id="BTGC01000008">
    <property type="protein sequence ID" value="GMM52274.1"/>
    <property type="molecule type" value="Genomic_DNA"/>
</dbReference>
<name>A0AAV5RL52_STABA</name>
<dbReference type="InterPro" id="IPR015943">
    <property type="entry name" value="WD40/YVTN_repeat-like_dom_sf"/>
</dbReference>
<proteinExistence type="inferred from homology"/>
<feature type="repeat" description="WD" evidence="6">
    <location>
        <begin position="49"/>
        <end position="90"/>
    </location>
</feature>
<keyword evidence="7" id="KW-0508">mRNA splicing</keyword>
<dbReference type="SUPFAM" id="SSF50978">
    <property type="entry name" value="WD40 repeat-like"/>
    <property type="match status" value="1"/>
</dbReference>
<dbReference type="PANTHER" id="PTHR19923:SF0">
    <property type="entry name" value="PLEIOTROPIC REGULATOR 1"/>
    <property type="match status" value="1"/>
</dbReference>
<dbReference type="GO" id="GO:0071013">
    <property type="term" value="C:catalytic step 2 spliceosome"/>
    <property type="evidence" value="ECO:0007669"/>
    <property type="project" value="TreeGrafter"/>
</dbReference>
<evidence type="ECO:0000256" key="5">
    <source>
        <dbReference type="ARBA" id="ARBA00033071"/>
    </source>
</evidence>
<evidence type="ECO:0000256" key="7">
    <source>
        <dbReference type="RuleBase" id="RU369036"/>
    </source>
</evidence>
<comment type="subcellular location">
    <subcellularLocation>
        <location evidence="7">Nucleus</location>
    </subcellularLocation>
</comment>
<feature type="repeat" description="WD" evidence="6">
    <location>
        <begin position="134"/>
        <end position="175"/>
    </location>
</feature>
<keyword evidence="7" id="KW-0747">Spliceosome</keyword>
<feature type="repeat" description="WD" evidence="6">
    <location>
        <begin position="8"/>
        <end position="41"/>
    </location>
</feature>
<keyword evidence="7" id="KW-0539">Nucleus</keyword>
<dbReference type="SMART" id="SM00320">
    <property type="entry name" value="WD40"/>
    <property type="match status" value="6"/>
</dbReference>
<dbReference type="PROSITE" id="PS50294">
    <property type="entry name" value="WD_REPEATS_REGION"/>
    <property type="match status" value="4"/>
</dbReference>
<feature type="repeat" description="WD" evidence="6">
    <location>
        <begin position="91"/>
        <end position="133"/>
    </location>
</feature>
<keyword evidence="1 6" id="KW-0853">WD repeat</keyword>
<evidence type="ECO:0000256" key="2">
    <source>
        <dbReference type="ARBA" id="ARBA00022737"/>
    </source>
</evidence>
<accession>A0AAV5RL52</accession>
<keyword evidence="7" id="KW-0507">mRNA processing</keyword>
<comment type="similarity">
    <text evidence="3 7">Belongs to the WD repeat PRL1/PRL2 family.</text>
</comment>
<keyword evidence="9" id="KW-1185">Reference proteome</keyword>
<dbReference type="GO" id="GO:0071011">
    <property type="term" value="C:precatalytic spliceosome"/>
    <property type="evidence" value="ECO:0007669"/>
    <property type="project" value="TreeGrafter"/>
</dbReference>
<sequence>MAKLQKVITGHDGWIHDLSVDVSNTWFATASADCTVKVWSIVGKLKLTLTGHRMPVRSVKVSEQLPYLFSGGEDRAVYCWDLETNKICRHFHGHASGVYCVDTHPTIPYLLFSGSRDQTVRMWDVRTRQPIHVLQEHTAAVNCVSASDCEPQLISGGADGLVVLWDIVAGKPLHTLTHHQRSVRSLVLNPDEYTFASGSADGINQYKLPNGELLGSLGYVPSTGIVGDSVTSMTCFNNRLFAGYDSGKLAEFDYNSGTEISELKYTYLQNNFEQSVLCSEVDFSQTRLITGHMDKAIRIWNCDPEESDH</sequence>
<protein>
    <recommendedName>
        <fullName evidence="4 7">Pre-mRNA-splicing factor PRP46</fullName>
    </recommendedName>
    <alternativeName>
        <fullName evidence="5 7">Pre-mRNA-processing protein 46</fullName>
    </alternativeName>
</protein>
<dbReference type="PRINTS" id="PR00320">
    <property type="entry name" value="GPROTEINBRPT"/>
</dbReference>
<evidence type="ECO:0000256" key="6">
    <source>
        <dbReference type="PROSITE-ProRule" id="PRU00221"/>
    </source>
</evidence>
<evidence type="ECO:0000256" key="3">
    <source>
        <dbReference type="ARBA" id="ARBA00025726"/>
    </source>
</evidence>
<dbReference type="PANTHER" id="PTHR19923">
    <property type="entry name" value="WD40 REPEAT PROTEINPRL1/PRL2-RELATED"/>
    <property type="match status" value="1"/>
</dbReference>
<organism evidence="8 9">
    <name type="scientific">Starmerella bacillaris</name>
    <name type="common">Yeast</name>
    <name type="synonym">Candida zemplinina</name>
    <dbReference type="NCBI Taxonomy" id="1247836"/>
    <lineage>
        <taxon>Eukaryota</taxon>
        <taxon>Fungi</taxon>
        <taxon>Dikarya</taxon>
        <taxon>Ascomycota</taxon>
        <taxon>Saccharomycotina</taxon>
        <taxon>Dipodascomycetes</taxon>
        <taxon>Dipodascales</taxon>
        <taxon>Trichomonascaceae</taxon>
        <taxon>Starmerella</taxon>
    </lineage>
</organism>
<comment type="function">
    <text evidence="7">Involved in pre-mRNA splicing and required for cell cycle progression at G2/M.</text>
</comment>
<dbReference type="GO" id="GO:0000974">
    <property type="term" value="C:Prp19 complex"/>
    <property type="evidence" value="ECO:0007669"/>
    <property type="project" value="TreeGrafter"/>
</dbReference>
<evidence type="ECO:0000256" key="4">
    <source>
        <dbReference type="ARBA" id="ARBA00026147"/>
    </source>
</evidence>
<reference evidence="8 9" key="1">
    <citation type="journal article" date="2023" name="Elife">
        <title>Identification of key yeast species and microbe-microbe interactions impacting larval growth of Drosophila in the wild.</title>
        <authorList>
            <person name="Mure A."/>
            <person name="Sugiura Y."/>
            <person name="Maeda R."/>
            <person name="Honda K."/>
            <person name="Sakurai N."/>
            <person name="Takahashi Y."/>
            <person name="Watada M."/>
            <person name="Katoh T."/>
            <person name="Gotoh A."/>
            <person name="Gotoh Y."/>
            <person name="Taniguchi I."/>
            <person name="Nakamura K."/>
            <person name="Hayashi T."/>
            <person name="Katayama T."/>
            <person name="Uemura T."/>
            <person name="Hattori Y."/>
        </authorList>
    </citation>
    <scope>NUCLEOTIDE SEQUENCE [LARGE SCALE GENOMIC DNA]</scope>
    <source>
        <strain evidence="8 9">SB-73</strain>
    </source>
</reference>
<dbReference type="InterPro" id="IPR036322">
    <property type="entry name" value="WD40_repeat_dom_sf"/>
</dbReference>
<evidence type="ECO:0000313" key="9">
    <source>
        <dbReference type="Proteomes" id="UP001362899"/>
    </source>
</evidence>
<dbReference type="Proteomes" id="UP001362899">
    <property type="component" value="Unassembled WGS sequence"/>
</dbReference>
<dbReference type="AlphaFoldDB" id="A0AAV5RL52"/>
<dbReference type="PROSITE" id="PS00678">
    <property type="entry name" value="WD_REPEATS_1"/>
    <property type="match status" value="3"/>
</dbReference>
<dbReference type="CDD" id="cd00200">
    <property type="entry name" value="WD40"/>
    <property type="match status" value="1"/>
</dbReference>
<evidence type="ECO:0000256" key="1">
    <source>
        <dbReference type="ARBA" id="ARBA00022574"/>
    </source>
</evidence>
<dbReference type="PROSITE" id="PS50082">
    <property type="entry name" value="WD_REPEATS_2"/>
    <property type="match status" value="4"/>
</dbReference>
<dbReference type="InterPro" id="IPR045241">
    <property type="entry name" value="Prp46/PLRG1-like"/>
</dbReference>
<gene>
    <name evidence="8" type="ORF">DASB73_032370</name>
</gene>
<dbReference type="Pfam" id="PF00400">
    <property type="entry name" value="WD40"/>
    <property type="match status" value="6"/>
</dbReference>
<dbReference type="InterPro" id="IPR001680">
    <property type="entry name" value="WD40_rpt"/>
</dbReference>
<comment type="caution">
    <text evidence="8">The sequence shown here is derived from an EMBL/GenBank/DDBJ whole genome shotgun (WGS) entry which is preliminary data.</text>
</comment>
<keyword evidence="2 7" id="KW-0677">Repeat</keyword>
<dbReference type="Gene3D" id="2.130.10.10">
    <property type="entry name" value="YVTN repeat-like/Quinoprotein amine dehydrogenase"/>
    <property type="match status" value="1"/>
</dbReference>
<dbReference type="InterPro" id="IPR020472">
    <property type="entry name" value="WD40_PAC1"/>
</dbReference>
<dbReference type="InterPro" id="IPR019775">
    <property type="entry name" value="WD40_repeat_CS"/>
</dbReference>